<evidence type="ECO:0000256" key="19">
    <source>
        <dbReference type="ARBA" id="ARBA00045431"/>
    </source>
</evidence>
<dbReference type="InterPro" id="IPR036038">
    <property type="entry name" value="Aminotransferase-like"/>
</dbReference>
<gene>
    <name evidence="26" type="primary">LOC108880595</name>
</gene>
<dbReference type="InterPro" id="IPR005786">
    <property type="entry name" value="B_amino_transII"/>
</dbReference>
<dbReference type="SUPFAM" id="SSF56752">
    <property type="entry name" value="D-aminoacid aminotransferase-like PLP-dependent enzymes"/>
    <property type="match status" value="1"/>
</dbReference>
<keyword evidence="9" id="KW-0028">Amino-acid biosynthesis</keyword>
<proteinExistence type="inferred from homology"/>
<comment type="subcellular location">
    <subcellularLocation>
        <location evidence="3">Cytoplasm</location>
    </subcellularLocation>
    <subcellularLocation>
        <location evidence="2">Mitochondrion</location>
    </subcellularLocation>
</comment>
<dbReference type="GO" id="GO:0016491">
    <property type="term" value="F:oxidoreductase activity"/>
    <property type="evidence" value="ECO:0007669"/>
    <property type="project" value="UniProtKB-KW"/>
</dbReference>
<keyword evidence="14" id="KW-0560">Oxidoreductase</keyword>
<dbReference type="GO" id="GO:0006629">
    <property type="term" value="P:lipid metabolic process"/>
    <property type="evidence" value="ECO:0007669"/>
    <property type="project" value="UniProtKB-KW"/>
</dbReference>
<comment type="catalytic activity">
    <reaction evidence="22">
        <text>L-leucine + 2-oxoglutarate = 4-methyl-2-oxopentanoate + L-glutamate</text>
        <dbReference type="Rhea" id="RHEA:18321"/>
        <dbReference type="ChEBI" id="CHEBI:16810"/>
        <dbReference type="ChEBI" id="CHEBI:17865"/>
        <dbReference type="ChEBI" id="CHEBI:29985"/>
        <dbReference type="ChEBI" id="CHEBI:57427"/>
        <dbReference type="EC" id="2.6.1.42"/>
    </reaction>
    <physiologicalReaction direction="left-to-right" evidence="22">
        <dbReference type="Rhea" id="RHEA:18322"/>
    </physiologicalReaction>
</comment>
<evidence type="ECO:0000256" key="4">
    <source>
        <dbReference type="ARBA" id="ARBA00009320"/>
    </source>
</evidence>
<dbReference type="AlphaFoldDB" id="A0AAJ8DSM5"/>
<keyword evidence="11 24" id="KW-0663">Pyridoxal phosphate</keyword>
<keyword evidence="8 26" id="KW-0032">Aminotransferase</keyword>
<keyword evidence="13" id="KW-0007">Acetylation</keyword>
<dbReference type="InterPro" id="IPR002347">
    <property type="entry name" value="SDR_fam"/>
</dbReference>
<evidence type="ECO:0000256" key="5">
    <source>
        <dbReference type="ARBA" id="ARBA00011738"/>
    </source>
</evidence>
<dbReference type="RefSeq" id="XP_050930011.1">
    <property type="nucleotide sequence ID" value="XM_051074054.1"/>
</dbReference>
<evidence type="ECO:0000256" key="2">
    <source>
        <dbReference type="ARBA" id="ARBA00004173"/>
    </source>
</evidence>
<dbReference type="Gene3D" id="3.30.470.10">
    <property type="match status" value="1"/>
</dbReference>
<evidence type="ECO:0000313" key="25">
    <source>
        <dbReference type="Proteomes" id="UP000694890"/>
    </source>
</evidence>
<evidence type="ECO:0000256" key="16">
    <source>
        <dbReference type="ARBA" id="ARBA00023128"/>
    </source>
</evidence>
<dbReference type="PROSITE" id="PS00061">
    <property type="entry name" value="ADH_SHORT"/>
    <property type="match status" value="1"/>
</dbReference>
<protein>
    <recommendedName>
        <fullName evidence="23">Branched-chain-amino-acid aminotransferase, cytosolic</fullName>
        <ecNumber evidence="6">2.6.1.42</ecNumber>
    </recommendedName>
    <alternativeName>
        <fullName evidence="18">Branched-chain-amino-acid aminotransferase, mitochondrial</fullName>
    </alternativeName>
</protein>
<comment type="function">
    <text evidence="19">Catalyzes the first reaction in the catabolism of the essential branched chain amino acids leucine, isoleucine, and valine. May also function as a transporter of branched chain alpha-keto acids.</text>
</comment>
<dbReference type="FunFam" id="3.20.10.10:FF:000005">
    <property type="entry name" value="Branched-chain-amino-acid aminotransferase"/>
    <property type="match status" value="1"/>
</dbReference>
<evidence type="ECO:0000256" key="24">
    <source>
        <dbReference type="RuleBase" id="RU004516"/>
    </source>
</evidence>
<dbReference type="GO" id="GO:0009098">
    <property type="term" value="P:L-leucine biosynthetic process"/>
    <property type="evidence" value="ECO:0007669"/>
    <property type="project" value="TreeGrafter"/>
</dbReference>
<accession>A0AAJ8DSM5</accession>
<sequence>MHVCTRPRTGHRHMVSLFDSGAALRRFTIQAPTMSLRYHNKVAVVTGGSKGIGRGIVKVFVENGAKVVFCARGGAAGEALEAELNKAGPGSCTFVSCDISKEEDIKRLISVTVERHGHIDCLVNNAGWHPPHKPTDDTTAEEFRDLLNLNLVSYFLASKFALPHLRQRQGNIINVSSLVGTIGQRDAAPYVATKGAIISMTKAMAVDESRFNVRVNCISPGNVMTPLWEELAGQTPDAAAAIKAGENAQALHARLVQALPFSISSLRFASSFKVMREIINRNAACKPKPDPSSLVFGKQFSDHMLTINWSEKDGWEAPQIKPFQNLSLHPACSALHYSIELFEGMKAFRGVDNHIRLFRPMLNMERMHRSADRSCLPLFDKGELLECIRKLVEVDQEWVPYSQDASLYIRPTFIGTEPSLGVSRAGKAMIFVIVGPVGPYFATGSFNPVSLLADPSFVRAWRGGVGAYKMGGNYGPTISVQNEAVKRGCQQVLWLYGEQEEITEVGTMNLFIYWTNNKGERELVTPPLDGIILPGVTRQSLLDLARTWGEFKVTERTMGMKELLSALDAGRIMEVFGAGTACVVCPVGSLLYKGKTYQIPTMANGPDLAKRFYKELTDIQYGRKPSDWAPLVV</sequence>
<keyword evidence="16" id="KW-0496">Mitochondrion</keyword>
<dbReference type="FunFam" id="3.40.50.720:FF:000084">
    <property type="entry name" value="Short-chain dehydrogenase reductase"/>
    <property type="match status" value="1"/>
</dbReference>
<dbReference type="NCBIfam" id="TIGR01123">
    <property type="entry name" value="ilvE_II"/>
    <property type="match status" value="1"/>
</dbReference>
<dbReference type="GO" id="GO:0004084">
    <property type="term" value="F:branched-chain-amino-acid transaminase activity"/>
    <property type="evidence" value="ECO:0007669"/>
    <property type="project" value="UniProtKB-EC"/>
</dbReference>
<evidence type="ECO:0000256" key="1">
    <source>
        <dbReference type="ARBA" id="ARBA00001933"/>
    </source>
</evidence>
<reference evidence="26" key="1">
    <citation type="submission" date="2025-08" db="UniProtKB">
        <authorList>
            <consortium name="RefSeq"/>
        </authorList>
    </citation>
    <scope>IDENTIFICATION</scope>
    <source>
        <tissue evidence="26">Brain</tissue>
    </source>
</reference>
<dbReference type="InterPro" id="IPR020904">
    <property type="entry name" value="Sc_DH/Rdtase_CS"/>
</dbReference>
<evidence type="ECO:0000256" key="14">
    <source>
        <dbReference type="ARBA" id="ARBA00023002"/>
    </source>
</evidence>
<dbReference type="GO" id="GO:0005739">
    <property type="term" value="C:mitochondrion"/>
    <property type="evidence" value="ECO:0007669"/>
    <property type="project" value="UniProtKB-SubCell"/>
</dbReference>
<comment type="catalytic activity">
    <reaction evidence="21">
        <text>L-valine + 2-oxoglutarate = 3-methyl-2-oxobutanoate + L-glutamate</text>
        <dbReference type="Rhea" id="RHEA:24813"/>
        <dbReference type="ChEBI" id="CHEBI:11851"/>
        <dbReference type="ChEBI" id="CHEBI:16810"/>
        <dbReference type="ChEBI" id="CHEBI:29985"/>
        <dbReference type="ChEBI" id="CHEBI:57762"/>
        <dbReference type="EC" id="2.6.1.42"/>
    </reaction>
    <physiologicalReaction direction="left-to-right" evidence="21">
        <dbReference type="Rhea" id="RHEA:24814"/>
    </physiologicalReaction>
</comment>
<evidence type="ECO:0000256" key="10">
    <source>
        <dbReference type="ARBA" id="ARBA00022679"/>
    </source>
</evidence>
<dbReference type="SUPFAM" id="SSF51735">
    <property type="entry name" value="NAD(P)-binding Rossmann-fold domains"/>
    <property type="match status" value="1"/>
</dbReference>
<evidence type="ECO:0000256" key="11">
    <source>
        <dbReference type="ARBA" id="ARBA00022898"/>
    </source>
</evidence>
<dbReference type="PANTHER" id="PTHR11825:SF39">
    <property type="entry name" value="BRANCHED-CHAIN-AMINO-ACID AMINOTRANSFERASE, MITOCHONDRIAL"/>
    <property type="match status" value="1"/>
</dbReference>
<evidence type="ECO:0000256" key="8">
    <source>
        <dbReference type="ARBA" id="ARBA00022576"/>
    </source>
</evidence>
<dbReference type="CDD" id="cd01557">
    <property type="entry name" value="BCAT_beta_family"/>
    <property type="match status" value="1"/>
</dbReference>
<comment type="similarity">
    <text evidence="4">Belongs to the class-IV pyridoxal-phosphate-dependent aminotransferase family.</text>
</comment>
<dbReference type="Pfam" id="PF01063">
    <property type="entry name" value="Aminotran_4"/>
    <property type="match status" value="1"/>
</dbReference>
<organism evidence="25 26">
    <name type="scientific">Lates calcarifer</name>
    <name type="common">Barramundi</name>
    <name type="synonym">Holocentrus calcarifer</name>
    <dbReference type="NCBI Taxonomy" id="8187"/>
    <lineage>
        <taxon>Eukaryota</taxon>
        <taxon>Metazoa</taxon>
        <taxon>Chordata</taxon>
        <taxon>Craniata</taxon>
        <taxon>Vertebrata</taxon>
        <taxon>Euteleostomi</taxon>
        <taxon>Actinopterygii</taxon>
        <taxon>Neopterygii</taxon>
        <taxon>Teleostei</taxon>
        <taxon>Neoteleostei</taxon>
        <taxon>Acanthomorphata</taxon>
        <taxon>Carangaria</taxon>
        <taxon>Carangaria incertae sedis</taxon>
        <taxon>Centropomidae</taxon>
        <taxon>Lates</taxon>
    </lineage>
</organism>
<evidence type="ECO:0000313" key="26">
    <source>
        <dbReference type="RefSeq" id="XP_050930011.1"/>
    </source>
</evidence>
<evidence type="ECO:0000256" key="18">
    <source>
        <dbReference type="ARBA" id="ARBA00040838"/>
    </source>
</evidence>
<evidence type="ECO:0000256" key="3">
    <source>
        <dbReference type="ARBA" id="ARBA00004496"/>
    </source>
</evidence>
<evidence type="ECO:0000256" key="17">
    <source>
        <dbReference type="ARBA" id="ARBA00023304"/>
    </source>
</evidence>
<dbReference type="PRINTS" id="PR00081">
    <property type="entry name" value="GDHRDH"/>
</dbReference>
<comment type="catalytic activity">
    <reaction evidence="20">
        <text>L-isoleucine + 2-oxoglutarate = (S)-3-methyl-2-oxopentanoate + L-glutamate</text>
        <dbReference type="Rhea" id="RHEA:24801"/>
        <dbReference type="ChEBI" id="CHEBI:16810"/>
        <dbReference type="ChEBI" id="CHEBI:29985"/>
        <dbReference type="ChEBI" id="CHEBI:35146"/>
        <dbReference type="ChEBI" id="CHEBI:58045"/>
        <dbReference type="EC" id="2.6.1.42"/>
    </reaction>
    <physiologicalReaction direction="left-to-right" evidence="20">
        <dbReference type="Rhea" id="RHEA:24802"/>
    </physiologicalReaction>
</comment>
<dbReference type="Gene3D" id="3.40.50.720">
    <property type="entry name" value="NAD(P)-binding Rossmann-like Domain"/>
    <property type="match status" value="1"/>
</dbReference>
<evidence type="ECO:0000256" key="21">
    <source>
        <dbReference type="ARBA" id="ARBA00050614"/>
    </source>
</evidence>
<keyword evidence="12" id="KW-0809">Transit peptide</keyword>
<name>A0AAJ8DSM5_LATCA</name>
<dbReference type="InterPro" id="IPR036291">
    <property type="entry name" value="NAD(P)-bd_dom_sf"/>
</dbReference>
<dbReference type="GeneID" id="108880595"/>
<comment type="cofactor">
    <cofactor evidence="1 24">
        <name>pyridoxal 5'-phosphate</name>
        <dbReference type="ChEBI" id="CHEBI:597326"/>
    </cofactor>
</comment>
<comment type="subunit">
    <text evidence="5">Homodimer.</text>
</comment>
<dbReference type="Pfam" id="PF00106">
    <property type="entry name" value="adh_short"/>
    <property type="match status" value="1"/>
</dbReference>
<keyword evidence="7" id="KW-0963">Cytoplasm</keyword>
<dbReference type="FunFam" id="3.30.470.10:FF:000002">
    <property type="entry name" value="Branched-chain-amino-acid aminotransferase"/>
    <property type="match status" value="1"/>
</dbReference>
<keyword evidence="10" id="KW-0808">Transferase</keyword>
<dbReference type="Gene3D" id="3.20.10.10">
    <property type="entry name" value="D-amino Acid Aminotransferase, subunit A, domain 2"/>
    <property type="match status" value="1"/>
</dbReference>
<keyword evidence="15" id="KW-0443">Lipid metabolism</keyword>
<evidence type="ECO:0000256" key="12">
    <source>
        <dbReference type="ARBA" id="ARBA00022946"/>
    </source>
</evidence>
<evidence type="ECO:0000256" key="13">
    <source>
        <dbReference type="ARBA" id="ARBA00022990"/>
    </source>
</evidence>
<dbReference type="PANTHER" id="PTHR11825">
    <property type="entry name" value="SUBGROUP IIII AMINOTRANSFERASE"/>
    <property type="match status" value="1"/>
</dbReference>
<evidence type="ECO:0000256" key="22">
    <source>
        <dbReference type="ARBA" id="ARBA00052295"/>
    </source>
</evidence>
<dbReference type="InterPro" id="IPR001544">
    <property type="entry name" value="Aminotrans_IV"/>
</dbReference>
<dbReference type="InterPro" id="IPR043131">
    <property type="entry name" value="BCAT-like_N"/>
</dbReference>
<evidence type="ECO:0000256" key="20">
    <source>
        <dbReference type="ARBA" id="ARBA00050522"/>
    </source>
</evidence>
<keyword evidence="17" id="KW-0100">Branched-chain amino acid biosynthesis</keyword>
<dbReference type="InterPro" id="IPR018300">
    <property type="entry name" value="Aminotrans_IV_CS"/>
</dbReference>
<evidence type="ECO:0000256" key="7">
    <source>
        <dbReference type="ARBA" id="ARBA00022490"/>
    </source>
</evidence>
<dbReference type="InterPro" id="IPR043132">
    <property type="entry name" value="BCAT-like_C"/>
</dbReference>
<dbReference type="InterPro" id="IPR033939">
    <property type="entry name" value="BCAT_family"/>
</dbReference>
<dbReference type="Proteomes" id="UP000694890">
    <property type="component" value="Linkage group LG11"/>
</dbReference>
<evidence type="ECO:0000256" key="6">
    <source>
        <dbReference type="ARBA" id="ARBA00013053"/>
    </source>
</evidence>
<evidence type="ECO:0000256" key="23">
    <source>
        <dbReference type="ARBA" id="ARBA00071777"/>
    </source>
</evidence>
<dbReference type="EC" id="2.6.1.42" evidence="6"/>
<dbReference type="PRINTS" id="PR00080">
    <property type="entry name" value="SDRFAMILY"/>
</dbReference>
<dbReference type="GO" id="GO:0009099">
    <property type="term" value="P:L-valine biosynthetic process"/>
    <property type="evidence" value="ECO:0007669"/>
    <property type="project" value="TreeGrafter"/>
</dbReference>
<evidence type="ECO:0000256" key="9">
    <source>
        <dbReference type="ARBA" id="ARBA00022605"/>
    </source>
</evidence>
<dbReference type="NCBIfam" id="NF009897">
    <property type="entry name" value="PRK13357.1"/>
    <property type="match status" value="1"/>
</dbReference>
<dbReference type="PROSITE" id="PS00770">
    <property type="entry name" value="AA_TRANSFER_CLASS_4"/>
    <property type="match status" value="1"/>
</dbReference>
<evidence type="ECO:0000256" key="15">
    <source>
        <dbReference type="ARBA" id="ARBA00023098"/>
    </source>
</evidence>